<evidence type="ECO:0000313" key="2">
    <source>
        <dbReference type="EMBL" id="RSH91469.1"/>
    </source>
</evidence>
<evidence type="ECO:0000256" key="1">
    <source>
        <dbReference type="SAM" id="MobiDB-lite"/>
    </source>
</evidence>
<feature type="region of interest" description="Disordered" evidence="1">
    <location>
        <begin position="49"/>
        <end position="114"/>
    </location>
</feature>
<proteinExistence type="predicted"/>
<reference evidence="2 3" key="1">
    <citation type="submission" date="2018-11" db="EMBL/GenBank/DDBJ databases">
        <title>Genome sequence of Saitozyma podzolica DSM 27192.</title>
        <authorList>
            <person name="Aliyu H."/>
            <person name="Gorte O."/>
            <person name="Ochsenreither K."/>
        </authorList>
    </citation>
    <scope>NUCLEOTIDE SEQUENCE [LARGE SCALE GENOMIC DNA]</scope>
    <source>
        <strain evidence="2 3">DSM 27192</strain>
    </source>
</reference>
<name>A0A427YK86_9TREE</name>
<accession>A0A427YK86</accession>
<evidence type="ECO:0000313" key="3">
    <source>
        <dbReference type="Proteomes" id="UP000279259"/>
    </source>
</evidence>
<dbReference type="Gene3D" id="1.25.40.10">
    <property type="entry name" value="Tetratricopeptide repeat domain"/>
    <property type="match status" value="1"/>
</dbReference>
<gene>
    <name evidence="2" type="ORF">EHS25_009768</name>
</gene>
<comment type="caution">
    <text evidence="2">The sequence shown here is derived from an EMBL/GenBank/DDBJ whole genome shotgun (WGS) entry which is preliminary data.</text>
</comment>
<dbReference type="OrthoDB" id="2576482at2759"/>
<dbReference type="AlphaFoldDB" id="A0A427YK86"/>
<keyword evidence="3" id="KW-1185">Reference proteome</keyword>
<dbReference type="InterPro" id="IPR011990">
    <property type="entry name" value="TPR-like_helical_dom_sf"/>
</dbReference>
<dbReference type="STRING" id="1890683.A0A427YK86"/>
<organism evidence="2 3">
    <name type="scientific">Saitozyma podzolica</name>
    <dbReference type="NCBI Taxonomy" id="1890683"/>
    <lineage>
        <taxon>Eukaryota</taxon>
        <taxon>Fungi</taxon>
        <taxon>Dikarya</taxon>
        <taxon>Basidiomycota</taxon>
        <taxon>Agaricomycotina</taxon>
        <taxon>Tremellomycetes</taxon>
        <taxon>Tremellales</taxon>
        <taxon>Trimorphomycetaceae</taxon>
        <taxon>Saitozyma</taxon>
    </lineage>
</organism>
<sequence length="590" mass="65254">MFASGRGRNAAHVLRLVWTQRRRQFSTAVLSQDTPALVPVLQANARASASTSSSSSSSVANAPASEFLEPSSREYQRASLTLPARDTSPHPIPWPTLFEHPTSSSMPAPHPRTHRCDPLARLVASGDLKTARTVYDELQALHIGILRRQVYLSAALGSLDKTKQGKADFLFWLELVPNRPAVRPHPRSRVQWGPVISRLIEEHTTDVQFLEQVLLLAGRKGVLPSISGPLVRHLAHFTRPDGLQRIFESAMEAYIRSTTSARSESLRAEAHKEFARRRRSDMYGGYARALIAAGWMTAARKLLANPPNGVIWDEYMLGKVTKVMAPTSTSTSSSRAVRRVRAALRGDISPTGLANLIQDLEADRRHSLVALMARRISRIKAETWYHARMLLAARGGSHETVIELFNAHFYWVGLPLHPSKPAESVTKRLYPTKGIITTVLPSLIYTLHPRAIADFHKAFLSQTTSPSLRPTDATHGTLMRTITHRLNANAGVKTLRRTLEAGHEPGISACNAMLFALARAKRLGEVKGFLEAMENEVEVAGMALPKPDEKTYLGIAGSLEMAGLVEEAQELRLEMRQRGQPEAMKREARA</sequence>
<dbReference type="EMBL" id="RSCD01000008">
    <property type="protein sequence ID" value="RSH91469.1"/>
    <property type="molecule type" value="Genomic_DNA"/>
</dbReference>
<dbReference type="Proteomes" id="UP000279259">
    <property type="component" value="Unassembled WGS sequence"/>
</dbReference>
<feature type="compositionally biased region" description="Low complexity" evidence="1">
    <location>
        <begin position="49"/>
        <end position="65"/>
    </location>
</feature>
<protein>
    <submittedName>
        <fullName evidence="2">Uncharacterized protein</fullName>
    </submittedName>
</protein>